<dbReference type="SUPFAM" id="SSF48179">
    <property type="entry name" value="6-phosphogluconate dehydrogenase C-terminal domain-like"/>
    <property type="match status" value="1"/>
</dbReference>
<protein>
    <recommendedName>
        <fullName evidence="4">2-dehydropantoate 2-reductase</fullName>
        <ecNumber evidence="4">1.1.1.169</ecNumber>
    </recommendedName>
    <alternativeName>
        <fullName evidence="4">Ketopantoate reductase</fullName>
    </alternativeName>
</protein>
<dbReference type="InterPro" id="IPR013752">
    <property type="entry name" value="KPA_reductase"/>
</dbReference>
<dbReference type="PANTHER" id="PTHR21708:SF30">
    <property type="entry name" value="2-DEHYDROPANTOATE 2-REDUCTASE-RELATED"/>
    <property type="match status" value="1"/>
</dbReference>
<dbReference type="VEuPathDB" id="FungiDB:HMPREF1541_01642"/>
<comment type="similarity">
    <text evidence="1 4">Belongs to the ketopantoate reductase family.</text>
</comment>
<organism evidence="7 8">
    <name type="scientific">Cyphellophora europaea (strain CBS 101466)</name>
    <name type="common">Phialophora europaea</name>
    <dbReference type="NCBI Taxonomy" id="1220924"/>
    <lineage>
        <taxon>Eukaryota</taxon>
        <taxon>Fungi</taxon>
        <taxon>Dikarya</taxon>
        <taxon>Ascomycota</taxon>
        <taxon>Pezizomycotina</taxon>
        <taxon>Eurotiomycetes</taxon>
        <taxon>Chaetothyriomycetidae</taxon>
        <taxon>Chaetothyriales</taxon>
        <taxon>Cyphellophoraceae</taxon>
        <taxon>Cyphellophora</taxon>
    </lineage>
</organism>
<dbReference type="GO" id="GO:0005737">
    <property type="term" value="C:cytoplasm"/>
    <property type="evidence" value="ECO:0007669"/>
    <property type="project" value="TreeGrafter"/>
</dbReference>
<dbReference type="HOGENOM" id="CLU_031468_2_0_1"/>
<dbReference type="SUPFAM" id="SSF51735">
    <property type="entry name" value="NAD(P)-binding Rossmann-fold domains"/>
    <property type="match status" value="1"/>
</dbReference>
<name>W2S1A0_CYPE1</name>
<evidence type="ECO:0000256" key="4">
    <source>
        <dbReference type="RuleBase" id="RU362068"/>
    </source>
</evidence>
<dbReference type="InterPro" id="IPR013328">
    <property type="entry name" value="6PGD_dom2"/>
</dbReference>
<dbReference type="Gene3D" id="3.40.50.720">
    <property type="entry name" value="NAD(P)-binding Rossmann-like Domain"/>
    <property type="match status" value="1"/>
</dbReference>
<evidence type="ECO:0000313" key="8">
    <source>
        <dbReference type="Proteomes" id="UP000030752"/>
    </source>
</evidence>
<dbReference type="OrthoDB" id="3609at2759"/>
<sequence length="332" mass="35435">MASQVLVFGTGSVGSVYAYLLCKALGDSNITTVCRSNYDAASENGLTINSTLFGEGVNCRPRVIRSVAESVDKALGPYDYIIVTAKALPTTPPIPSQLKPAISSTTSIVLIQNGVGIEEIYRSAFPDNPILSCVTYLPVTQTSPAVFQHREVEKLHVGTFPANAPPHHKAAAEAFVSLITNGGATATHHGDIGHERWSKLLVNASWNPVCAISRSRDAQFMAASSHAAEYVRAVMMEIVSIAQSAGYSKITSETVDWQMGRAKARPLPGIEPSMLADALAGRQMEADAIVGNAIRIADANGIQAPLLKANYVLLQALNESFRRTQDAQRQGS</sequence>
<dbReference type="RefSeq" id="XP_008714222.1">
    <property type="nucleotide sequence ID" value="XM_008716000.1"/>
</dbReference>
<dbReference type="Pfam" id="PF08546">
    <property type="entry name" value="ApbA_C"/>
    <property type="match status" value="1"/>
</dbReference>
<dbReference type="eggNOG" id="ENOG502S3CY">
    <property type="taxonomic scope" value="Eukaryota"/>
</dbReference>
<dbReference type="AlphaFoldDB" id="W2S1A0"/>
<dbReference type="Proteomes" id="UP000030752">
    <property type="component" value="Unassembled WGS sequence"/>
</dbReference>
<dbReference type="FunFam" id="1.10.1040.10:FF:000017">
    <property type="entry name" value="2-dehydropantoate 2-reductase"/>
    <property type="match status" value="1"/>
</dbReference>
<gene>
    <name evidence="7" type="ORF">HMPREF1541_01642</name>
</gene>
<evidence type="ECO:0000256" key="1">
    <source>
        <dbReference type="ARBA" id="ARBA00007870"/>
    </source>
</evidence>
<feature type="domain" description="Ketopantoate reductase C-terminal" evidence="6">
    <location>
        <begin position="191"/>
        <end position="317"/>
    </location>
</feature>
<keyword evidence="2 4" id="KW-0521">NADP</keyword>
<dbReference type="InterPro" id="IPR003710">
    <property type="entry name" value="ApbA"/>
</dbReference>
<evidence type="ECO:0000256" key="2">
    <source>
        <dbReference type="ARBA" id="ARBA00022857"/>
    </source>
</evidence>
<dbReference type="STRING" id="1220924.W2S1A0"/>
<accession>W2S1A0</accession>
<evidence type="ECO:0000313" key="7">
    <source>
        <dbReference type="EMBL" id="ETN42486.1"/>
    </source>
</evidence>
<dbReference type="GeneID" id="19968981"/>
<dbReference type="Gene3D" id="1.10.1040.10">
    <property type="entry name" value="N-(1-d-carboxylethyl)-l-norvaline Dehydrogenase, domain 2"/>
    <property type="match status" value="1"/>
</dbReference>
<keyword evidence="8" id="KW-1185">Reference proteome</keyword>
<comment type="catalytic activity">
    <reaction evidence="4">
        <text>(R)-pantoate + NADP(+) = 2-dehydropantoate + NADPH + H(+)</text>
        <dbReference type="Rhea" id="RHEA:16233"/>
        <dbReference type="ChEBI" id="CHEBI:11561"/>
        <dbReference type="ChEBI" id="CHEBI:15378"/>
        <dbReference type="ChEBI" id="CHEBI:15980"/>
        <dbReference type="ChEBI" id="CHEBI:57783"/>
        <dbReference type="ChEBI" id="CHEBI:58349"/>
        <dbReference type="EC" id="1.1.1.169"/>
    </reaction>
</comment>
<dbReference type="EMBL" id="KB822718">
    <property type="protein sequence ID" value="ETN42486.1"/>
    <property type="molecule type" value="Genomic_DNA"/>
</dbReference>
<evidence type="ECO:0000256" key="3">
    <source>
        <dbReference type="ARBA" id="ARBA00023002"/>
    </source>
</evidence>
<comment type="function">
    <text evidence="4">Catalyzes the NADPH-dependent reduction of ketopantoate into pantoic acid.</text>
</comment>
<evidence type="ECO:0000259" key="5">
    <source>
        <dbReference type="Pfam" id="PF02558"/>
    </source>
</evidence>
<reference evidence="7 8" key="1">
    <citation type="submission" date="2013-03" db="EMBL/GenBank/DDBJ databases">
        <title>The Genome Sequence of Phialophora europaea CBS 101466.</title>
        <authorList>
            <consortium name="The Broad Institute Genomics Platform"/>
            <person name="Cuomo C."/>
            <person name="de Hoog S."/>
            <person name="Gorbushina A."/>
            <person name="Walker B."/>
            <person name="Young S.K."/>
            <person name="Zeng Q."/>
            <person name="Gargeya S."/>
            <person name="Fitzgerald M."/>
            <person name="Haas B."/>
            <person name="Abouelleil A."/>
            <person name="Allen A.W."/>
            <person name="Alvarado L."/>
            <person name="Arachchi H.M."/>
            <person name="Berlin A.M."/>
            <person name="Chapman S.B."/>
            <person name="Gainer-Dewar J."/>
            <person name="Goldberg J."/>
            <person name="Griggs A."/>
            <person name="Gujja S."/>
            <person name="Hansen M."/>
            <person name="Howarth C."/>
            <person name="Imamovic A."/>
            <person name="Ireland A."/>
            <person name="Larimer J."/>
            <person name="McCowan C."/>
            <person name="Murphy C."/>
            <person name="Pearson M."/>
            <person name="Poon T.W."/>
            <person name="Priest M."/>
            <person name="Roberts A."/>
            <person name="Saif S."/>
            <person name="Shea T."/>
            <person name="Sisk P."/>
            <person name="Sykes S."/>
            <person name="Wortman J."/>
            <person name="Nusbaum C."/>
            <person name="Birren B."/>
        </authorList>
    </citation>
    <scope>NUCLEOTIDE SEQUENCE [LARGE SCALE GENOMIC DNA]</scope>
    <source>
        <strain evidence="7 8">CBS 101466</strain>
    </source>
</reference>
<dbReference type="InterPro" id="IPR013332">
    <property type="entry name" value="KPR_N"/>
</dbReference>
<dbReference type="Pfam" id="PF02558">
    <property type="entry name" value="ApbA"/>
    <property type="match status" value="1"/>
</dbReference>
<dbReference type="GO" id="GO:0008677">
    <property type="term" value="F:2-dehydropantoate 2-reductase activity"/>
    <property type="evidence" value="ECO:0007669"/>
    <property type="project" value="UniProtKB-EC"/>
</dbReference>
<feature type="domain" description="Ketopantoate reductase N-terminal" evidence="5">
    <location>
        <begin position="5"/>
        <end position="161"/>
    </location>
</feature>
<dbReference type="InParanoid" id="W2S1A0"/>
<dbReference type="NCBIfam" id="TIGR00745">
    <property type="entry name" value="apbA_panE"/>
    <property type="match status" value="1"/>
</dbReference>
<dbReference type="GO" id="GO:0015940">
    <property type="term" value="P:pantothenate biosynthetic process"/>
    <property type="evidence" value="ECO:0007669"/>
    <property type="project" value="InterPro"/>
</dbReference>
<dbReference type="EC" id="1.1.1.169" evidence="4"/>
<keyword evidence="3 4" id="KW-0560">Oxidoreductase</keyword>
<dbReference type="InterPro" id="IPR008927">
    <property type="entry name" value="6-PGluconate_DH-like_C_sf"/>
</dbReference>
<dbReference type="InterPro" id="IPR036291">
    <property type="entry name" value="NAD(P)-bd_dom_sf"/>
</dbReference>
<dbReference type="PANTHER" id="PTHR21708">
    <property type="entry name" value="PROBABLE 2-DEHYDROPANTOATE 2-REDUCTASE"/>
    <property type="match status" value="1"/>
</dbReference>
<evidence type="ECO:0000259" key="6">
    <source>
        <dbReference type="Pfam" id="PF08546"/>
    </source>
</evidence>
<proteinExistence type="inferred from homology"/>
<dbReference type="InterPro" id="IPR051402">
    <property type="entry name" value="KPR-Related"/>
</dbReference>